<feature type="compositionally biased region" description="Basic and acidic residues" evidence="1">
    <location>
        <begin position="10"/>
        <end position="25"/>
    </location>
</feature>
<organism evidence="2 3">
    <name type="scientific">Cereibacter ovatus</name>
    <dbReference type="NCBI Taxonomy" id="439529"/>
    <lineage>
        <taxon>Bacteria</taxon>
        <taxon>Pseudomonadati</taxon>
        <taxon>Pseudomonadota</taxon>
        <taxon>Alphaproteobacteria</taxon>
        <taxon>Rhodobacterales</taxon>
        <taxon>Paracoccaceae</taxon>
        <taxon>Cereibacter</taxon>
    </lineage>
</organism>
<protein>
    <submittedName>
        <fullName evidence="2">Uncharacterized protein</fullName>
    </submittedName>
</protein>
<keyword evidence="3" id="KW-1185">Reference proteome</keyword>
<dbReference type="EMBL" id="OAOQ01000014">
    <property type="protein sequence ID" value="SNX73153.1"/>
    <property type="molecule type" value="Genomic_DNA"/>
</dbReference>
<accession>A0A285D1U0</accession>
<feature type="region of interest" description="Disordered" evidence="1">
    <location>
        <begin position="1"/>
        <end position="25"/>
    </location>
</feature>
<gene>
    <name evidence="2" type="ORF">SAMN05878503_11460</name>
</gene>
<reference evidence="3" key="1">
    <citation type="submission" date="2017-08" db="EMBL/GenBank/DDBJ databases">
        <authorList>
            <person name="Varghese N."/>
            <person name="Submissions S."/>
        </authorList>
    </citation>
    <scope>NUCLEOTIDE SEQUENCE [LARGE SCALE GENOMIC DNA]</scope>
    <source>
        <strain evidence="3">JA234</strain>
    </source>
</reference>
<dbReference type="RefSeq" id="WP_097031232.1">
    <property type="nucleotide sequence ID" value="NZ_OAOQ01000014.1"/>
</dbReference>
<dbReference type="Proteomes" id="UP000219467">
    <property type="component" value="Unassembled WGS sequence"/>
</dbReference>
<sequence>MTPYQTERLNTARDHVETSDLAGRTDPEAGAYLRGVLAGIEIARAALREDDGSAVVELLDKLNT</sequence>
<dbReference type="AlphaFoldDB" id="A0A285D1U0"/>
<name>A0A285D1U0_9RHOB</name>
<evidence type="ECO:0000256" key="1">
    <source>
        <dbReference type="SAM" id="MobiDB-lite"/>
    </source>
</evidence>
<proteinExistence type="predicted"/>
<evidence type="ECO:0000313" key="2">
    <source>
        <dbReference type="EMBL" id="SNX73153.1"/>
    </source>
</evidence>
<evidence type="ECO:0000313" key="3">
    <source>
        <dbReference type="Proteomes" id="UP000219467"/>
    </source>
</evidence>